<dbReference type="Pfam" id="PF13499">
    <property type="entry name" value="EF-hand_7"/>
    <property type="match status" value="1"/>
</dbReference>
<keyword evidence="1" id="KW-0677">Repeat</keyword>
<dbReference type="OMA" id="FEMYELE"/>
<dbReference type="Proteomes" id="UP000265566">
    <property type="component" value="Chromosome 8"/>
</dbReference>
<dbReference type="KEGG" id="mtr:11406648"/>
<evidence type="ECO:0000313" key="5">
    <source>
        <dbReference type="EMBL" id="AET03982.1"/>
    </source>
</evidence>
<evidence type="ECO:0000313" key="7">
    <source>
        <dbReference type="EnsemblPlants" id="AET03982"/>
    </source>
</evidence>
<evidence type="ECO:0000259" key="4">
    <source>
        <dbReference type="PROSITE" id="PS50222"/>
    </source>
</evidence>
<dbReference type="FunFam" id="1.10.238.10:FF:000178">
    <property type="entry name" value="Calmodulin-2 A"/>
    <property type="match status" value="1"/>
</dbReference>
<evidence type="ECO:0000256" key="2">
    <source>
        <dbReference type="ARBA" id="ARBA00022837"/>
    </source>
</evidence>
<dbReference type="EMBL" id="CM001224">
    <property type="protein sequence ID" value="AET03982.1"/>
    <property type="molecule type" value="Genomic_DNA"/>
</dbReference>
<organism evidence="5 8">
    <name type="scientific">Medicago truncatula</name>
    <name type="common">Barrel medic</name>
    <name type="synonym">Medicago tribuloides</name>
    <dbReference type="NCBI Taxonomy" id="3880"/>
    <lineage>
        <taxon>Eukaryota</taxon>
        <taxon>Viridiplantae</taxon>
        <taxon>Streptophyta</taxon>
        <taxon>Embryophyta</taxon>
        <taxon>Tracheophyta</taxon>
        <taxon>Spermatophyta</taxon>
        <taxon>Magnoliopsida</taxon>
        <taxon>eudicotyledons</taxon>
        <taxon>Gunneridae</taxon>
        <taxon>Pentapetalae</taxon>
        <taxon>rosids</taxon>
        <taxon>fabids</taxon>
        <taxon>Fabales</taxon>
        <taxon>Fabaceae</taxon>
        <taxon>Papilionoideae</taxon>
        <taxon>50 kb inversion clade</taxon>
        <taxon>NPAAA clade</taxon>
        <taxon>Hologalegina</taxon>
        <taxon>IRL clade</taxon>
        <taxon>Trifolieae</taxon>
        <taxon>Medicago</taxon>
    </lineage>
</organism>
<dbReference type="InterPro" id="IPR011992">
    <property type="entry name" value="EF-hand-dom_pair"/>
</dbReference>
<dbReference type="Gramene" id="rna48550">
    <property type="protein sequence ID" value="RHN42146.1"/>
    <property type="gene ID" value="gene48550"/>
</dbReference>
<protein>
    <submittedName>
        <fullName evidence="5">EF hand calcium-binding family protein</fullName>
    </submittedName>
    <submittedName>
        <fullName evidence="6">Putative calcium binding protein</fullName>
    </submittedName>
</protein>
<dbReference type="InterPro" id="IPR002048">
    <property type="entry name" value="EF_hand_dom"/>
</dbReference>
<dbReference type="PANTHER" id="PTHR23050">
    <property type="entry name" value="CALCIUM BINDING PROTEIN"/>
    <property type="match status" value="1"/>
</dbReference>
<dbReference type="GO" id="GO:0030234">
    <property type="term" value="F:enzyme regulator activity"/>
    <property type="evidence" value="ECO:0000318"/>
    <property type="project" value="GO_Central"/>
</dbReference>
<reference evidence="5 8" key="1">
    <citation type="journal article" date="2011" name="Nature">
        <title>The Medicago genome provides insight into the evolution of rhizobial symbioses.</title>
        <authorList>
            <person name="Young N.D."/>
            <person name="Debelle F."/>
            <person name="Oldroyd G.E."/>
            <person name="Geurts R."/>
            <person name="Cannon S.B."/>
            <person name="Udvardi M.K."/>
            <person name="Benedito V.A."/>
            <person name="Mayer K.F."/>
            <person name="Gouzy J."/>
            <person name="Schoof H."/>
            <person name="Van de Peer Y."/>
            <person name="Proost S."/>
            <person name="Cook D.R."/>
            <person name="Meyers B.C."/>
            <person name="Spannagl M."/>
            <person name="Cheung F."/>
            <person name="De Mita S."/>
            <person name="Krishnakumar V."/>
            <person name="Gundlach H."/>
            <person name="Zhou S."/>
            <person name="Mudge J."/>
            <person name="Bharti A.K."/>
            <person name="Murray J.D."/>
            <person name="Naoumkina M.A."/>
            <person name="Rosen B."/>
            <person name="Silverstein K.A."/>
            <person name="Tang H."/>
            <person name="Rombauts S."/>
            <person name="Zhao P.X."/>
            <person name="Zhou P."/>
            <person name="Barbe V."/>
            <person name="Bardou P."/>
            <person name="Bechner M."/>
            <person name="Bellec A."/>
            <person name="Berger A."/>
            <person name="Berges H."/>
            <person name="Bidwell S."/>
            <person name="Bisseling T."/>
            <person name="Choisne N."/>
            <person name="Couloux A."/>
            <person name="Denny R."/>
            <person name="Deshpande S."/>
            <person name="Dai X."/>
            <person name="Doyle J.J."/>
            <person name="Dudez A.M."/>
            <person name="Farmer A.D."/>
            <person name="Fouteau S."/>
            <person name="Franken C."/>
            <person name="Gibelin C."/>
            <person name="Gish J."/>
            <person name="Goldstein S."/>
            <person name="Gonzalez A.J."/>
            <person name="Green P.J."/>
            <person name="Hallab A."/>
            <person name="Hartog M."/>
            <person name="Hua A."/>
            <person name="Humphray S.J."/>
            <person name="Jeong D.H."/>
            <person name="Jing Y."/>
            <person name="Jocker A."/>
            <person name="Kenton S.M."/>
            <person name="Kim D.J."/>
            <person name="Klee K."/>
            <person name="Lai H."/>
            <person name="Lang C."/>
            <person name="Lin S."/>
            <person name="Macmil S.L."/>
            <person name="Magdelenat G."/>
            <person name="Matthews L."/>
            <person name="McCorrison J."/>
            <person name="Monaghan E.L."/>
            <person name="Mun J.H."/>
            <person name="Najar F.Z."/>
            <person name="Nicholson C."/>
            <person name="Noirot C."/>
            <person name="O'Bleness M."/>
            <person name="Paule C.R."/>
            <person name="Poulain J."/>
            <person name="Prion F."/>
            <person name="Qin B."/>
            <person name="Qu C."/>
            <person name="Retzel E.F."/>
            <person name="Riddle C."/>
            <person name="Sallet E."/>
            <person name="Samain S."/>
            <person name="Samson N."/>
            <person name="Sanders I."/>
            <person name="Saurat O."/>
            <person name="Scarpelli C."/>
            <person name="Schiex T."/>
            <person name="Segurens B."/>
            <person name="Severin A.J."/>
            <person name="Sherrier D.J."/>
            <person name="Shi R."/>
            <person name="Sims S."/>
            <person name="Singer S.R."/>
            <person name="Sinharoy S."/>
            <person name="Sterck L."/>
            <person name="Viollet A."/>
            <person name="Wang B.B."/>
            <person name="Wang K."/>
            <person name="Wang M."/>
            <person name="Wang X."/>
            <person name="Warfsmann J."/>
            <person name="Weissenbach J."/>
            <person name="White D.D."/>
            <person name="White J.D."/>
            <person name="Wiley G.B."/>
            <person name="Wincker P."/>
            <person name="Xing Y."/>
            <person name="Yang L."/>
            <person name="Yao Z."/>
            <person name="Ying F."/>
            <person name="Zhai J."/>
            <person name="Zhou L."/>
            <person name="Zuber A."/>
            <person name="Denarie J."/>
            <person name="Dixon R.A."/>
            <person name="May G.D."/>
            <person name="Schwartz D.C."/>
            <person name="Rogers J."/>
            <person name="Quetier F."/>
            <person name="Town C.D."/>
            <person name="Roe B.A."/>
        </authorList>
    </citation>
    <scope>NUCLEOTIDE SEQUENCE [LARGE SCALE GENOMIC DNA]</scope>
    <source>
        <strain evidence="5">A17</strain>
        <strain evidence="7 8">cv. Jemalong A17</strain>
    </source>
</reference>
<dbReference type="GO" id="GO:0043226">
    <property type="term" value="C:organelle"/>
    <property type="evidence" value="ECO:0007669"/>
    <property type="project" value="UniProtKB-ARBA"/>
</dbReference>
<feature type="domain" description="EF-hand" evidence="4">
    <location>
        <begin position="158"/>
        <end position="188"/>
    </location>
</feature>
<dbReference type="Proteomes" id="UP000002051">
    <property type="component" value="Chromosome 8"/>
</dbReference>
<dbReference type="EnsemblPlants" id="AET03982">
    <property type="protein sequence ID" value="AET03982"/>
    <property type="gene ID" value="MTR_8g078270"/>
</dbReference>
<reference evidence="6" key="4">
    <citation type="journal article" date="2018" name="Nat. Plants">
        <title>Whole-genome landscape of Medicago truncatula symbiotic genes.</title>
        <authorList>
            <person name="Pecrix Y."/>
            <person name="Gamas P."/>
            <person name="Carrere S."/>
        </authorList>
    </citation>
    <scope>NUCLEOTIDE SEQUENCE</scope>
    <source>
        <tissue evidence="6">Leaves</tissue>
    </source>
</reference>
<dbReference type="SUPFAM" id="SSF47473">
    <property type="entry name" value="EF-hand"/>
    <property type="match status" value="1"/>
</dbReference>
<dbReference type="HOGENOM" id="CLU_061288_20_6_1"/>
<dbReference type="InterPro" id="IPR018247">
    <property type="entry name" value="EF_Hand_1_Ca_BS"/>
</dbReference>
<reference evidence="7" key="3">
    <citation type="submission" date="2015-04" db="UniProtKB">
        <authorList>
            <consortium name="EnsemblPlants"/>
        </authorList>
    </citation>
    <scope>IDENTIFICATION</scope>
    <source>
        <strain evidence="7">cv. Jemalong A17</strain>
    </source>
</reference>
<proteinExistence type="predicted"/>
<dbReference type="PROSITE" id="PS00018">
    <property type="entry name" value="EF_HAND_1"/>
    <property type="match status" value="3"/>
</dbReference>
<feature type="domain" description="EF-hand" evidence="4">
    <location>
        <begin position="49"/>
        <end position="84"/>
    </location>
</feature>
<dbReference type="GO" id="GO:0005737">
    <property type="term" value="C:cytoplasm"/>
    <property type="evidence" value="ECO:0000318"/>
    <property type="project" value="GO_Central"/>
</dbReference>
<reference evidence="5 8" key="2">
    <citation type="journal article" date="2014" name="BMC Genomics">
        <title>An improved genome release (version Mt4.0) for the model legume Medicago truncatula.</title>
        <authorList>
            <person name="Tang H."/>
            <person name="Krishnakumar V."/>
            <person name="Bidwell S."/>
            <person name="Rosen B."/>
            <person name="Chan A."/>
            <person name="Zhou S."/>
            <person name="Gentzbittel L."/>
            <person name="Childs K.L."/>
            <person name="Yandell M."/>
            <person name="Gundlach H."/>
            <person name="Mayer K.F."/>
            <person name="Schwartz D.C."/>
            <person name="Town C.D."/>
        </authorList>
    </citation>
    <scope>GENOME REANNOTATION</scope>
    <source>
        <strain evidence="7 8">cv. Jemalong A17</strain>
    </source>
</reference>
<dbReference type="SMART" id="SM00054">
    <property type="entry name" value="EFh"/>
    <property type="match status" value="3"/>
</dbReference>
<evidence type="ECO:0000313" key="6">
    <source>
        <dbReference type="EMBL" id="RHN42146.1"/>
    </source>
</evidence>
<dbReference type="STRING" id="3880.G7LFJ5"/>
<dbReference type="PROSITE" id="PS50222">
    <property type="entry name" value="EF_HAND_2"/>
    <property type="match status" value="3"/>
</dbReference>
<dbReference type="InterPro" id="IPR050145">
    <property type="entry name" value="Centrin_CML-like"/>
</dbReference>
<feature type="domain" description="EF-hand" evidence="4">
    <location>
        <begin position="85"/>
        <end position="120"/>
    </location>
</feature>
<evidence type="ECO:0000313" key="8">
    <source>
        <dbReference type="Proteomes" id="UP000002051"/>
    </source>
</evidence>
<sequence length="188" mass="21510">MARILKPSKWFANKLGLKLIRSRSSNSSSLCSPRSPISLSTTPKTNTNEDEKGLREVFKYFDGDGDGKISAYELRSYFGSIGEHMSHEEAERVINYLDGDGDNLLDFNDFIKLMKGEGGRDDDKDLRKAFEMFVWEEKEGCITPKGLQRMLQRLGDDRSYEECVVMIDAFDIDHNGVLDFNEFHQMMA</sequence>
<evidence type="ECO:0000256" key="1">
    <source>
        <dbReference type="ARBA" id="ARBA00022737"/>
    </source>
</evidence>
<dbReference type="eggNOG" id="KOG0027">
    <property type="taxonomic scope" value="Eukaryota"/>
</dbReference>
<feature type="compositionally biased region" description="Low complexity" evidence="3">
    <location>
        <begin position="25"/>
        <end position="40"/>
    </location>
</feature>
<dbReference type="AlphaFoldDB" id="G7LFJ5"/>
<gene>
    <name evidence="7" type="primary">11406648</name>
    <name evidence="5" type="ordered locus">MTR_8g078270</name>
    <name evidence="6" type="ORF">MtrunA17_Chr8g0373691</name>
</gene>
<dbReference type="GO" id="GO:0005509">
    <property type="term" value="F:calcium ion binding"/>
    <property type="evidence" value="ECO:0000318"/>
    <property type="project" value="GO_Central"/>
</dbReference>
<keyword evidence="8" id="KW-1185">Reference proteome</keyword>
<dbReference type="EMBL" id="PSQE01000008">
    <property type="protein sequence ID" value="RHN42146.1"/>
    <property type="molecule type" value="Genomic_DNA"/>
</dbReference>
<evidence type="ECO:0000256" key="3">
    <source>
        <dbReference type="SAM" id="MobiDB-lite"/>
    </source>
</evidence>
<dbReference type="Gene3D" id="1.10.238.10">
    <property type="entry name" value="EF-hand"/>
    <property type="match status" value="2"/>
</dbReference>
<dbReference type="PaxDb" id="3880-AET03982"/>
<dbReference type="CDD" id="cd00051">
    <property type="entry name" value="EFh"/>
    <property type="match status" value="1"/>
</dbReference>
<feature type="region of interest" description="Disordered" evidence="3">
    <location>
        <begin position="25"/>
        <end position="50"/>
    </location>
</feature>
<dbReference type="Pfam" id="PF13833">
    <property type="entry name" value="EF-hand_8"/>
    <property type="match status" value="1"/>
</dbReference>
<name>G7LFJ5_MEDTR</name>
<dbReference type="OrthoDB" id="26525at2759"/>
<accession>G7LFJ5</accession>
<keyword evidence="2" id="KW-0106">Calcium</keyword>